<proteinExistence type="inferred from homology"/>
<reference evidence="13" key="2">
    <citation type="journal article" date="2007" name="Science">
        <title>Genome sequence of Aedes aegypti, a major arbovirus vector.</title>
        <authorList>
            <person name="Nene V."/>
            <person name="Wortman J.R."/>
            <person name="Lawson D."/>
            <person name="Haas B."/>
            <person name="Kodira C."/>
            <person name="Tu Z.J."/>
            <person name="Loftus B."/>
            <person name="Xi Z."/>
            <person name="Megy K."/>
            <person name="Grabherr M."/>
            <person name="Ren Q."/>
            <person name="Zdobnov E.M."/>
            <person name="Lobo N.F."/>
            <person name="Campbell K.S."/>
            <person name="Brown S.E."/>
            <person name="Bonaldo M.F."/>
            <person name="Zhu J."/>
            <person name="Sinkins S.P."/>
            <person name="Hogenkamp D.G."/>
            <person name="Amedeo P."/>
            <person name="Arensburger P."/>
            <person name="Atkinson P.W."/>
            <person name="Bidwell S."/>
            <person name="Biedler J."/>
            <person name="Birney E."/>
            <person name="Bruggner R.V."/>
            <person name="Costas J."/>
            <person name="Coy M.R."/>
            <person name="Crabtree J."/>
            <person name="Crawford M."/>
            <person name="Debruyn B."/>
            <person name="Decaprio D."/>
            <person name="Eiglmeier K."/>
            <person name="Eisenstadt E."/>
            <person name="El-Dorry H."/>
            <person name="Gelbart W.M."/>
            <person name="Gomes S.L."/>
            <person name="Hammond M."/>
            <person name="Hannick L.I."/>
            <person name="Hogan J.R."/>
            <person name="Holmes M.H."/>
            <person name="Jaffe D."/>
            <person name="Johnston J.S."/>
            <person name="Kennedy R.C."/>
            <person name="Koo H."/>
            <person name="Kravitz S."/>
            <person name="Kriventseva E.V."/>
            <person name="Kulp D."/>
            <person name="Labutti K."/>
            <person name="Lee E."/>
            <person name="Li S."/>
            <person name="Lovin D.D."/>
            <person name="Mao C."/>
            <person name="Mauceli E."/>
            <person name="Menck C.F."/>
            <person name="Miller J.R."/>
            <person name="Montgomery P."/>
            <person name="Mori A."/>
            <person name="Nascimento A.L."/>
            <person name="Naveira H.F."/>
            <person name="Nusbaum C."/>
            <person name="O'leary S."/>
            <person name="Orvis J."/>
            <person name="Pertea M."/>
            <person name="Quesneville H."/>
            <person name="Reidenbach K.R."/>
            <person name="Rogers Y.H."/>
            <person name="Roth C.W."/>
            <person name="Schneider J.R."/>
            <person name="Schatz M."/>
            <person name="Shumway M."/>
            <person name="Stanke M."/>
            <person name="Stinson E.O."/>
            <person name="Tubio J.M."/>
            <person name="Vanzee J.P."/>
            <person name="Verjovski-Almeida S."/>
            <person name="Werner D."/>
            <person name="White O."/>
            <person name="Wyder S."/>
            <person name="Zeng Q."/>
            <person name="Zhao Q."/>
            <person name="Zhao Y."/>
            <person name="Hill C.A."/>
            <person name="Raikhel A.S."/>
            <person name="Soares M.B."/>
            <person name="Knudson D.L."/>
            <person name="Lee N.H."/>
            <person name="Galagan J."/>
            <person name="Salzberg S.L."/>
            <person name="Paulsen I.T."/>
            <person name="Dimopoulos G."/>
            <person name="Collins F.H."/>
            <person name="Birren B."/>
            <person name="Fraser-Liggett C.M."/>
            <person name="Severson D.W."/>
        </authorList>
    </citation>
    <scope>NUCLEOTIDE SEQUENCE [LARGE SCALE GENOMIC DNA]</scope>
    <source>
        <strain evidence="13">Liverpool</strain>
    </source>
</reference>
<keyword evidence="7 10" id="KW-0067">ATP-binding</keyword>
<dbReference type="PROSITE" id="PS50011">
    <property type="entry name" value="PROTEIN_KINASE_DOM"/>
    <property type="match status" value="1"/>
</dbReference>
<comment type="catalytic activity">
    <reaction evidence="8">
        <text>L-threonyl-[protein] + ATP = O-phospho-L-threonyl-[protein] + ADP + H(+)</text>
        <dbReference type="Rhea" id="RHEA:46608"/>
        <dbReference type="Rhea" id="RHEA-COMP:11060"/>
        <dbReference type="Rhea" id="RHEA-COMP:11605"/>
        <dbReference type="ChEBI" id="CHEBI:15378"/>
        <dbReference type="ChEBI" id="CHEBI:30013"/>
        <dbReference type="ChEBI" id="CHEBI:30616"/>
        <dbReference type="ChEBI" id="CHEBI:61977"/>
        <dbReference type="ChEBI" id="CHEBI:456216"/>
        <dbReference type="EC" id="2.7.11.1"/>
    </reaction>
</comment>
<organism evidence="13 14">
    <name type="scientific">Aedes aegypti</name>
    <name type="common">Yellowfever mosquito</name>
    <name type="synonym">Culex aegypti</name>
    <dbReference type="NCBI Taxonomy" id="7159"/>
    <lineage>
        <taxon>Eukaryota</taxon>
        <taxon>Metazoa</taxon>
        <taxon>Ecdysozoa</taxon>
        <taxon>Arthropoda</taxon>
        <taxon>Hexapoda</taxon>
        <taxon>Insecta</taxon>
        <taxon>Pterygota</taxon>
        <taxon>Neoptera</taxon>
        <taxon>Endopterygota</taxon>
        <taxon>Diptera</taxon>
        <taxon>Nematocera</taxon>
        <taxon>Culicoidea</taxon>
        <taxon>Culicidae</taxon>
        <taxon>Culicinae</taxon>
        <taxon>Aedini</taxon>
        <taxon>Aedes</taxon>
        <taxon>Stegomyia</taxon>
    </lineage>
</organism>
<dbReference type="InterPro" id="IPR008271">
    <property type="entry name" value="Ser/Thr_kinase_AS"/>
</dbReference>
<dbReference type="PANTHER" id="PTHR24356:SF163">
    <property type="entry name" value="3-PHOSPHOINOSITIDE-DEPENDENT PROTEIN KINASE 1-RELATED"/>
    <property type="match status" value="1"/>
</dbReference>
<evidence type="ECO:0000256" key="5">
    <source>
        <dbReference type="ARBA" id="ARBA00022741"/>
    </source>
</evidence>
<evidence type="ECO:0000256" key="9">
    <source>
        <dbReference type="ARBA" id="ARBA00048679"/>
    </source>
</evidence>
<evidence type="ECO:0000256" key="2">
    <source>
        <dbReference type="ARBA" id="ARBA00012513"/>
    </source>
</evidence>
<dbReference type="InterPro" id="IPR017441">
    <property type="entry name" value="Protein_kinase_ATP_BS"/>
</dbReference>
<evidence type="ECO:0000259" key="12">
    <source>
        <dbReference type="PROSITE" id="PS50011"/>
    </source>
</evidence>
<dbReference type="Proteomes" id="UP000682892">
    <property type="component" value="Unassembled WGS sequence"/>
</dbReference>
<evidence type="ECO:0000256" key="3">
    <source>
        <dbReference type="ARBA" id="ARBA00022527"/>
    </source>
</evidence>
<dbReference type="FunFam" id="3.30.200.20:FF:000191">
    <property type="entry name" value="3-phosphoinositide-dependent protein kinase 2-like"/>
    <property type="match status" value="1"/>
</dbReference>
<dbReference type="PROSITE" id="PS00108">
    <property type="entry name" value="PROTEIN_KINASE_ST"/>
    <property type="match status" value="1"/>
</dbReference>
<dbReference type="AlphaFoldDB" id="A0A1S4FDM9"/>
<sequence>MSETAGEPSQPSDNHPPKAKRCSADFIFGRQIGEGSFSVVYLAKDIHTQKEWAVKVCEKRQIIRERKQEYVKREREALNRMSGVPGFLKLFCTFQDPTKLFFVVTYARNGTLLGLMEKIKRLDLKSVKFYAAQIVLAIQEMHAKNIIHRDLKPENILLDDEFHVMIADFGSSRISDVQVLQVDDGSDSDEKAERPRSGSFVGTAQYVSPEILRGRGSSEASDLWSFGCILYQMIAGFPPFQGPNDYLIFQQINNLELTFPENFNKDGEDLVRKLLVQNPRERLGMKDRSRYESIRKHKFFEDVDFSIIRTTSAPVSLESSSEHEGSFLGDVKPGLGPDQITRLLGQDWFRMGAAGSSSDLP</sequence>
<dbReference type="FunFam" id="1.10.510.10:FF:000587">
    <property type="entry name" value="Phosphoinositide-dependent kinase 1, isoform F"/>
    <property type="match status" value="1"/>
</dbReference>
<keyword evidence="6" id="KW-0418">Kinase</keyword>
<dbReference type="FunFam" id="1.10.510.10:FF:000405">
    <property type="entry name" value="Mitogen-activated protein kinase"/>
    <property type="match status" value="1"/>
</dbReference>
<dbReference type="GO" id="GO:0035556">
    <property type="term" value="P:intracellular signal transduction"/>
    <property type="evidence" value="ECO:0007669"/>
    <property type="project" value="TreeGrafter"/>
</dbReference>
<dbReference type="InterPro" id="IPR050236">
    <property type="entry name" value="Ser_Thr_kinase_AGC"/>
</dbReference>
<comment type="catalytic activity">
    <reaction evidence="9">
        <text>L-seryl-[protein] + ATP = O-phospho-L-seryl-[protein] + ADP + H(+)</text>
        <dbReference type="Rhea" id="RHEA:17989"/>
        <dbReference type="Rhea" id="RHEA-COMP:9863"/>
        <dbReference type="Rhea" id="RHEA-COMP:11604"/>
        <dbReference type="ChEBI" id="CHEBI:15378"/>
        <dbReference type="ChEBI" id="CHEBI:29999"/>
        <dbReference type="ChEBI" id="CHEBI:30616"/>
        <dbReference type="ChEBI" id="CHEBI:83421"/>
        <dbReference type="ChEBI" id="CHEBI:456216"/>
        <dbReference type="EC" id="2.7.11.1"/>
    </reaction>
</comment>
<dbReference type="InterPro" id="IPR000719">
    <property type="entry name" value="Prot_kinase_dom"/>
</dbReference>
<keyword evidence="5 10" id="KW-0547">Nucleotide-binding</keyword>
<dbReference type="Gene3D" id="1.10.510.10">
    <property type="entry name" value="Transferase(Phosphotransferase) domain 1"/>
    <property type="match status" value="1"/>
</dbReference>
<reference evidence="13" key="1">
    <citation type="submission" date="2005-10" db="EMBL/GenBank/DDBJ databases">
        <authorList>
            <person name="Loftus B.J."/>
            <person name="Nene V.M."/>
            <person name="Hannick L.I."/>
            <person name="Bidwell S."/>
            <person name="Haas B."/>
            <person name="Amedeo P."/>
            <person name="Orvis J."/>
            <person name="Wortman J.R."/>
            <person name="White O.R."/>
            <person name="Salzberg S."/>
            <person name="Shumway M."/>
            <person name="Koo H."/>
            <person name="Zhao Y."/>
            <person name="Holmes M."/>
            <person name="Miller J."/>
            <person name="Schatz M."/>
            <person name="Pop M."/>
            <person name="Pai G."/>
            <person name="Utterback T."/>
            <person name="Rogers Y.-H."/>
            <person name="Kravitz S."/>
            <person name="Fraser C.M."/>
        </authorList>
    </citation>
    <scope>NUCLEOTIDE SEQUENCE</scope>
    <source>
        <strain evidence="13">Liverpool</strain>
    </source>
</reference>
<evidence type="ECO:0000256" key="8">
    <source>
        <dbReference type="ARBA" id="ARBA00047899"/>
    </source>
</evidence>
<accession>A0A1S4FDM9</accession>
<dbReference type="EC" id="2.7.11.1" evidence="2"/>
<evidence type="ECO:0000256" key="7">
    <source>
        <dbReference type="ARBA" id="ARBA00022840"/>
    </source>
</evidence>
<dbReference type="GO" id="GO:0005524">
    <property type="term" value="F:ATP binding"/>
    <property type="evidence" value="ECO:0007669"/>
    <property type="project" value="UniProtKB-UniRule"/>
</dbReference>
<evidence type="ECO:0000313" key="13">
    <source>
        <dbReference type="EMBL" id="EAT41972.1"/>
    </source>
</evidence>
<dbReference type="HOGENOM" id="CLU_000288_63_5_1"/>
<dbReference type="GO" id="GO:0004674">
    <property type="term" value="F:protein serine/threonine kinase activity"/>
    <property type="evidence" value="ECO:0007669"/>
    <property type="project" value="UniProtKB-KW"/>
</dbReference>
<evidence type="ECO:0000256" key="10">
    <source>
        <dbReference type="PROSITE-ProRule" id="PRU10141"/>
    </source>
</evidence>
<dbReference type="Pfam" id="PF00069">
    <property type="entry name" value="Pkinase"/>
    <property type="match status" value="1"/>
</dbReference>
<feature type="binding site" evidence="10">
    <location>
        <position position="55"/>
    </location>
    <ligand>
        <name>ATP</name>
        <dbReference type="ChEBI" id="CHEBI:30616"/>
    </ligand>
</feature>
<comment type="similarity">
    <text evidence="1">Belongs to the protein kinase superfamily. AGC Ser/Thr protein kinase family. PDPK1 subfamily.</text>
</comment>
<dbReference type="OrthoDB" id="347657at2759"/>
<evidence type="ECO:0000313" key="14">
    <source>
        <dbReference type="Proteomes" id="UP000682892"/>
    </source>
</evidence>
<dbReference type="PANTHER" id="PTHR24356">
    <property type="entry name" value="SERINE/THREONINE-PROTEIN KINASE"/>
    <property type="match status" value="1"/>
</dbReference>
<dbReference type="SMART" id="SM00220">
    <property type="entry name" value="S_TKc"/>
    <property type="match status" value="1"/>
</dbReference>
<keyword evidence="3 11" id="KW-0723">Serine/threonine-protein kinase</keyword>
<dbReference type="EMBL" id="CH477390">
    <property type="protein sequence ID" value="EAT41972.1"/>
    <property type="molecule type" value="Genomic_DNA"/>
</dbReference>
<name>A0A1S4FDM9_AEDAE</name>
<reference evidence="13" key="3">
    <citation type="submission" date="2012-09" db="EMBL/GenBank/DDBJ databases">
        <authorList>
            <consortium name="VectorBase"/>
        </authorList>
    </citation>
    <scope>NUCLEOTIDE SEQUENCE</scope>
    <source>
        <strain evidence="13">Liverpool</strain>
    </source>
</reference>
<feature type="domain" description="Protein kinase" evidence="12">
    <location>
        <begin position="26"/>
        <end position="300"/>
    </location>
</feature>
<keyword evidence="4" id="KW-0808">Transferase</keyword>
<evidence type="ECO:0000256" key="11">
    <source>
        <dbReference type="RuleBase" id="RU000304"/>
    </source>
</evidence>
<dbReference type="InterPro" id="IPR011009">
    <property type="entry name" value="Kinase-like_dom_sf"/>
</dbReference>
<dbReference type="InterPro" id="IPR039046">
    <property type="entry name" value="PDPK1"/>
</dbReference>
<dbReference type="CDD" id="cd05581">
    <property type="entry name" value="STKc_PDK1"/>
    <property type="match status" value="1"/>
</dbReference>
<dbReference type="PROSITE" id="PS00107">
    <property type="entry name" value="PROTEIN_KINASE_ATP"/>
    <property type="match status" value="1"/>
</dbReference>
<dbReference type="Gene3D" id="3.30.200.20">
    <property type="entry name" value="Phosphorylase Kinase, domain 1"/>
    <property type="match status" value="1"/>
</dbReference>
<gene>
    <name evidence="13" type="ORF">AaeL_AAEL006440</name>
</gene>
<protein>
    <recommendedName>
        <fullName evidence="2">non-specific serine/threonine protein kinase</fullName>
        <ecNumber evidence="2">2.7.11.1</ecNumber>
    </recommendedName>
</protein>
<evidence type="ECO:0000256" key="6">
    <source>
        <dbReference type="ARBA" id="ARBA00022777"/>
    </source>
</evidence>
<dbReference type="OMA" id="RYYAANL"/>
<evidence type="ECO:0000256" key="1">
    <source>
        <dbReference type="ARBA" id="ARBA00010006"/>
    </source>
</evidence>
<evidence type="ECO:0000256" key="4">
    <source>
        <dbReference type="ARBA" id="ARBA00022679"/>
    </source>
</evidence>
<dbReference type="SUPFAM" id="SSF56112">
    <property type="entry name" value="Protein kinase-like (PK-like)"/>
    <property type="match status" value="1"/>
</dbReference>